<dbReference type="OrthoDB" id="428577at2759"/>
<reference evidence="10" key="1">
    <citation type="submission" date="2021-06" db="EMBL/GenBank/DDBJ databases">
        <authorList>
            <person name="Kallberg Y."/>
            <person name="Tangrot J."/>
            <person name="Rosling A."/>
        </authorList>
    </citation>
    <scope>NUCLEOTIDE SEQUENCE</scope>
    <source>
        <strain evidence="10">FL966</strain>
    </source>
</reference>
<dbReference type="Proteomes" id="UP000789759">
    <property type="component" value="Unassembled WGS sequence"/>
</dbReference>
<dbReference type="AlphaFoldDB" id="A0A9N9NL01"/>
<dbReference type="FunFam" id="3.10.20.90:FF:000469">
    <property type="entry name" value="Polyubiquitin-C"/>
    <property type="match status" value="1"/>
</dbReference>
<keyword evidence="4" id="KW-0963">Cytoplasm</keyword>
<comment type="subcellular location">
    <subcellularLocation>
        <location evidence="2">Cytoplasm</location>
    </subcellularLocation>
    <subcellularLocation>
        <location evidence="1">Nucleus</location>
    </subcellularLocation>
</comment>
<dbReference type="PANTHER" id="PTHR10666">
    <property type="entry name" value="UBIQUITIN"/>
    <property type="match status" value="1"/>
</dbReference>
<dbReference type="InterPro" id="IPR050158">
    <property type="entry name" value="Ubiquitin_ubiquitin-like"/>
</dbReference>
<evidence type="ECO:0000256" key="1">
    <source>
        <dbReference type="ARBA" id="ARBA00004123"/>
    </source>
</evidence>
<comment type="similarity">
    <text evidence="3">Belongs to the ubiquitin family.</text>
</comment>
<dbReference type="SUPFAM" id="SSF54236">
    <property type="entry name" value="Ubiquitin-like"/>
    <property type="match status" value="1"/>
</dbReference>
<dbReference type="GO" id="GO:0005634">
    <property type="term" value="C:nucleus"/>
    <property type="evidence" value="ECO:0007669"/>
    <property type="project" value="UniProtKB-SubCell"/>
</dbReference>
<evidence type="ECO:0000313" key="10">
    <source>
        <dbReference type="EMBL" id="CAG8743308.1"/>
    </source>
</evidence>
<feature type="non-terminal residue" evidence="10">
    <location>
        <position position="86"/>
    </location>
</feature>
<gene>
    <name evidence="10" type="ORF">CPELLU_LOCUS14211</name>
</gene>
<dbReference type="Gene3D" id="3.10.20.90">
    <property type="entry name" value="Phosphatidylinositol 3-kinase Catalytic Subunit, Chain A, domain 1"/>
    <property type="match status" value="1"/>
</dbReference>
<keyword evidence="8" id="KW-0539">Nucleus</keyword>
<evidence type="ECO:0000256" key="5">
    <source>
        <dbReference type="ARBA" id="ARBA00022499"/>
    </source>
</evidence>
<evidence type="ECO:0000256" key="8">
    <source>
        <dbReference type="ARBA" id="ARBA00023242"/>
    </source>
</evidence>
<protein>
    <submittedName>
        <fullName evidence="10">16398_t:CDS:1</fullName>
    </submittedName>
</protein>
<name>A0A9N9NL01_9GLOM</name>
<feature type="domain" description="Ubiquitin-like" evidence="9">
    <location>
        <begin position="1"/>
        <end position="75"/>
    </location>
</feature>
<dbReference type="InterPro" id="IPR000626">
    <property type="entry name" value="Ubiquitin-like_dom"/>
</dbReference>
<dbReference type="Pfam" id="PF00240">
    <property type="entry name" value="ubiquitin"/>
    <property type="match status" value="1"/>
</dbReference>
<comment type="caution">
    <text evidence="10">The sequence shown here is derived from an EMBL/GenBank/DDBJ whole genome shotgun (WGS) entry which is preliminary data.</text>
</comment>
<keyword evidence="5" id="KW-1017">Isopeptide bond</keyword>
<dbReference type="SMART" id="SM00213">
    <property type="entry name" value="UBQ"/>
    <property type="match status" value="1"/>
</dbReference>
<dbReference type="InterPro" id="IPR029071">
    <property type="entry name" value="Ubiquitin-like_domsf"/>
</dbReference>
<evidence type="ECO:0000256" key="7">
    <source>
        <dbReference type="ARBA" id="ARBA00022843"/>
    </source>
</evidence>
<proteinExistence type="inferred from homology"/>
<evidence type="ECO:0000256" key="2">
    <source>
        <dbReference type="ARBA" id="ARBA00004496"/>
    </source>
</evidence>
<sequence length="86" mass="9902">MQIFVKILSGRPLITIEVESSDTIGQVKQKIQNKEGYSAERQLLIFDSKLLEDDCTLSNYSIHNETMIHLALRLRPLKLNYQTPLV</sequence>
<dbReference type="EMBL" id="CAJVQA010016475">
    <property type="protein sequence ID" value="CAG8743308.1"/>
    <property type="molecule type" value="Genomic_DNA"/>
</dbReference>
<dbReference type="PRINTS" id="PR00348">
    <property type="entry name" value="UBIQUITIN"/>
</dbReference>
<keyword evidence="11" id="KW-1185">Reference proteome</keyword>
<evidence type="ECO:0000256" key="4">
    <source>
        <dbReference type="ARBA" id="ARBA00022490"/>
    </source>
</evidence>
<evidence type="ECO:0000313" key="11">
    <source>
        <dbReference type="Proteomes" id="UP000789759"/>
    </source>
</evidence>
<keyword evidence="7" id="KW-0832">Ubl conjugation</keyword>
<dbReference type="GO" id="GO:0005737">
    <property type="term" value="C:cytoplasm"/>
    <property type="evidence" value="ECO:0007669"/>
    <property type="project" value="UniProtKB-SubCell"/>
</dbReference>
<dbReference type="InterPro" id="IPR019956">
    <property type="entry name" value="Ubiquitin_dom"/>
</dbReference>
<evidence type="ECO:0000259" key="9">
    <source>
        <dbReference type="PROSITE" id="PS50053"/>
    </source>
</evidence>
<dbReference type="PROSITE" id="PS50053">
    <property type="entry name" value="UBIQUITIN_2"/>
    <property type="match status" value="1"/>
</dbReference>
<organism evidence="10 11">
    <name type="scientific">Cetraspora pellucida</name>
    <dbReference type="NCBI Taxonomy" id="1433469"/>
    <lineage>
        <taxon>Eukaryota</taxon>
        <taxon>Fungi</taxon>
        <taxon>Fungi incertae sedis</taxon>
        <taxon>Mucoromycota</taxon>
        <taxon>Glomeromycotina</taxon>
        <taxon>Glomeromycetes</taxon>
        <taxon>Diversisporales</taxon>
        <taxon>Gigasporaceae</taxon>
        <taxon>Cetraspora</taxon>
    </lineage>
</organism>
<accession>A0A9N9NL01</accession>
<evidence type="ECO:0000256" key="6">
    <source>
        <dbReference type="ARBA" id="ARBA00022737"/>
    </source>
</evidence>
<evidence type="ECO:0000256" key="3">
    <source>
        <dbReference type="ARBA" id="ARBA00008430"/>
    </source>
</evidence>
<keyword evidence="6" id="KW-0677">Repeat</keyword>